<evidence type="ECO:0000313" key="2">
    <source>
        <dbReference type="Proteomes" id="UP000005222"/>
    </source>
</evidence>
<dbReference type="Proteomes" id="UP000005222">
    <property type="component" value="Chromosome M"/>
</dbReference>
<sequence length="137" mass="14743">MCSRTEAFGDSQGGRAVRAIHRSESPSKHNCAAAASRVMWSARAVSPGAGAGRSHPRPVNVPFANMSLQRSASLRYFTTSTVRHEASPHSALTSDCYKLPSSPCSDSGRRRFCQEVGGSRESGTAPWTFVLGGFRRQ</sequence>
<dbReference type="AlphaFoldDB" id="G8Y4X5"/>
<proteinExistence type="predicted"/>
<dbReference type="EMBL" id="FO082047">
    <property type="protein sequence ID" value="CCE85743.1"/>
    <property type="molecule type" value="Genomic_DNA"/>
</dbReference>
<dbReference type="HOGENOM" id="CLU_1865869_0_0_1"/>
<name>G8Y4X5_PICSO</name>
<protein>
    <submittedName>
        <fullName evidence="1">Piso0_005369 protein</fullName>
    </submittedName>
</protein>
<evidence type="ECO:0000313" key="1">
    <source>
        <dbReference type="EMBL" id="CCE85743.1"/>
    </source>
</evidence>
<accession>G8Y4X5</accession>
<keyword evidence="2" id="KW-1185">Reference proteome</keyword>
<dbReference type="InParanoid" id="G8Y4X5"/>
<organism evidence="1 2">
    <name type="scientific">Pichia sorbitophila (strain ATCC MYA-4447 / BCRC 22081 / CBS 7064 / NBRC 10061 / NRRL Y-12695)</name>
    <name type="common">Hybrid yeast</name>
    <dbReference type="NCBI Taxonomy" id="559304"/>
    <lineage>
        <taxon>Eukaryota</taxon>
        <taxon>Fungi</taxon>
        <taxon>Dikarya</taxon>
        <taxon>Ascomycota</taxon>
        <taxon>Saccharomycotina</taxon>
        <taxon>Pichiomycetes</taxon>
        <taxon>Debaryomycetaceae</taxon>
        <taxon>Millerozyma</taxon>
    </lineage>
</organism>
<reference evidence="1 2" key="1">
    <citation type="journal article" date="2012" name="G3 (Bethesda)">
        <title>Pichia sorbitophila, an interspecies yeast hybrid reveals early steps of genome resolution following polyploidization.</title>
        <authorList>
            <person name="Leh Louis V."/>
            <person name="Despons L."/>
            <person name="Friedrich A."/>
            <person name="Martin T."/>
            <person name="Durrens P."/>
            <person name="Casaregola S."/>
            <person name="Neuveglise C."/>
            <person name="Fairhead C."/>
            <person name="Marck C."/>
            <person name="Cruz J.A."/>
            <person name="Straub M.L."/>
            <person name="Kugler V."/>
            <person name="Sacerdot C."/>
            <person name="Uzunov Z."/>
            <person name="Thierry A."/>
            <person name="Weiss S."/>
            <person name="Bleykasten C."/>
            <person name="De Montigny J."/>
            <person name="Jacques N."/>
            <person name="Jung P."/>
            <person name="Lemaire M."/>
            <person name="Mallet S."/>
            <person name="Morel G."/>
            <person name="Richard G.F."/>
            <person name="Sarkar A."/>
            <person name="Savel G."/>
            <person name="Schacherer J."/>
            <person name="Seret M.L."/>
            <person name="Talla E."/>
            <person name="Samson G."/>
            <person name="Jubin C."/>
            <person name="Poulain J."/>
            <person name="Vacherie B."/>
            <person name="Barbe V."/>
            <person name="Pelletier E."/>
            <person name="Sherman D.J."/>
            <person name="Westhof E."/>
            <person name="Weissenbach J."/>
            <person name="Baret P.V."/>
            <person name="Wincker P."/>
            <person name="Gaillardin C."/>
            <person name="Dujon B."/>
            <person name="Souciet J.L."/>
        </authorList>
    </citation>
    <scope>NUCLEOTIDE SEQUENCE [LARGE SCALE GENOMIC DNA]</scope>
    <source>
        <strain evidence="2">ATCC MYA-4447 / BCRC 22081 / CBS 7064 / NBRC 10061 / NRRL Y-12695</strain>
    </source>
</reference>
<gene>
    <name evidence="1" type="primary">Piso0_005369</name>
    <name evidence="1" type="ORF">GNLVRS01_PISO0M13300g</name>
</gene>